<dbReference type="EMBL" id="SEOQ01000224">
    <property type="protein sequence ID" value="TFY66716.1"/>
    <property type="molecule type" value="Genomic_DNA"/>
</dbReference>
<gene>
    <name evidence="1" type="ORF">EVG20_g4379</name>
</gene>
<organism evidence="1 2">
    <name type="scientific">Dentipellis fragilis</name>
    <dbReference type="NCBI Taxonomy" id="205917"/>
    <lineage>
        <taxon>Eukaryota</taxon>
        <taxon>Fungi</taxon>
        <taxon>Dikarya</taxon>
        <taxon>Basidiomycota</taxon>
        <taxon>Agaricomycotina</taxon>
        <taxon>Agaricomycetes</taxon>
        <taxon>Russulales</taxon>
        <taxon>Hericiaceae</taxon>
        <taxon>Dentipellis</taxon>
    </lineage>
</organism>
<name>A0A4Y9YVU7_9AGAM</name>
<comment type="caution">
    <text evidence="1">The sequence shown here is derived from an EMBL/GenBank/DDBJ whole genome shotgun (WGS) entry which is preliminary data.</text>
</comment>
<evidence type="ECO:0000313" key="2">
    <source>
        <dbReference type="Proteomes" id="UP000298327"/>
    </source>
</evidence>
<dbReference type="Proteomes" id="UP000298327">
    <property type="component" value="Unassembled WGS sequence"/>
</dbReference>
<proteinExistence type="predicted"/>
<evidence type="ECO:0000313" key="1">
    <source>
        <dbReference type="EMBL" id="TFY66716.1"/>
    </source>
</evidence>
<reference evidence="1 2" key="1">
    <citation type="submission" date="2019-02" db="EMBL/GenBank/DDBJ databases">
        <title>Genome sequencing of the rare red list fungi Dentipellis fragilis.</title>
        <authorList>
            <person name="Buettner E."/>
            <person name="Kellner H."/>
        </authorList>
    </citation>
    <scope>NUCLEOTIDE SEQUENCE [LARGE SCALE GENOMIC DNA]</scope>
    <source>
        <strain evidence="1 2">DSM 105465</strain>
    </source>
</reference>
<dbReference type="AlphaFoldDB" id="A0A4Y9YVU7"/>
<sequence length="285" mass="32594">MHPWDPDLLQEHEDHVDFPSLRLLDVVDRFEDYLLFLEHIKVAPNTIVRLRSEHSTLAYGPHEHPIALSGVPPPPLFPQGLPLDKICILICDEGYVAMTGYSSNDIASGRELFTMEFKKPDVAPHVVDTMFVAWLNSTLAILPISNASILNFHVQGAFRQMQWWDLLSVFDNAREVDINAERAETFLDAMVGLWAASDDEQETLQFHPVLPMLEKLSLLRWGRTSRAMHTHLVECLEARERIPLPPATLCLEGCEWTNKVCNPLLDEIKQRVTIVELIWLDDEDE</sequence>
<accession>A0A4Y9YVU7</accession>
<protein>
    <submittedName>
        <fullName evidence="1">Uncharacterized protein</fullName>
    </submittedName>
</protein>
<keyword evidence="2" id="KW-1185">Reference proteome</keyword>